<evidence type="ECO:0000313" key="2">
    <source>
        <dbReference type="Proteomes" id="UP000324222"/>
    </source>
</evidence>
<comment type="caution">
    <text evidence="1">The sequence shown here is derived from an EMBL/GenBank/DDBJ whole genome shotgun (WGS) entry which is preliminary data.</text>
</comment>
<proteinExistence type="predicted"/>
<reference evidence="1 2" key="1">
    <citation type="submission" date="2019-05" db="EMBL/GenBank/DDBJ databases">
        <title>Another draft genome of Portunus trituberculatus and its Hox gene families provides insights of decapod evolution.</title>
        <authorList>
            <person name="Jeong J.-H."/>
            <person name="Song I."/>
            <person name="Kim S."/>
            <person name="Choi T."/>
            <person name="Kim D."/>
            <person name="Ryu S."/>
            <person name="Kim W."/>
        </authorList>
    </citation>
    <scope>NUCLEOTIDE SEQUENCE [LARGE SCALE GENOMIC DNA]</scope>
    <source>
        <tissue evidence="1">Muscle</tissue>
    </source>
</reference>
<sequence>MFLLFNILSTGSVFEIKRKAGNNKRKQELSASCRTLWCVV</sequence>
<protein>
    <submittedName>
        <fullName evidence="1">Uncharacterized protein</fullName>
    </submittedName>
</protein>
<keyword evidence="2" id="KW-1185">Reference proteome</keyword>
<name>A0A5B7GPY0_PORTR</name>
<evidence type="ECO:0000313" key="1">
    <source>
        <dbReference type="EMBL" id="MPC59098.1"/>
    </source>
</evidence>
<accession>A0A5B7GPY0</accession>
<dbReference type="EMBL" id="VSRR010016251">
    <property type="protein sequence ID" value="MPC59098.1"/>
    <property type="molecule type" value="Genomic_DNA"/>
</dbReference>
<dbReference type="AlphaFoldDB" id="A0A5B7GPY0"/>
<organism evidence="1 2">
    <name type="scientific">Portunus trituberculatus</name>
    <name type="common">Swimming crab</name>
    <name type="synonym">Neptunus trituberculatus</name>
    <dbReference type="NCBI Taxonomy" id="210409"/>
    <lineage>
        <taxon>Eukaryota</taxon>
        <taxon>Metazoa</taxon>
        <taxon>Ecdysozoa</taxon>
        <taxon>Arthropoda</taxon>
        <taxon>Crustacea</taxon>
        <taxon>Multicrustacea</taxon>
        <taxon>Malacostraca</taxon>
        <taxon>Eumalacostraca</taxon>
        <taxon>Eucarida</taxon>
        <taxon>Decapoda</taxon>
        <taxon>Pleocyemata</taxon>
        <taxon>Brachyura</taxon>
        <taxon>Eubrachyura</taxon>
        <taxon>Portunoidea</taxon>
        <taxon>Portunidae</taxon>
        <taxon>Portuninae</taxon>
        <taxon>Portunus</taxon>
    </lineage>
</organism>
<gene>
    <name evidence="1" type="ORF">E2C01_053113</name>
</gene>
<dbReference type="Proteomes" id="UP000324222">
    <property type="component" value="Unassembled WGS sequence"/>
</dbReference>